<evidence type="ECO:0000313" key="6">
    <source>
        <dbReference type="Proteomes" id="UP000233343"/>
    </source>
</evidence>
<dbReference type="RefSeq" id="WP_066192924.1">
    <property type="nucleotide sequence ID" value="NZ_JAFDQP010000010.1"/>
</dbReference>
<comment type="caution">
    <text evidence="5">The sequence shown here is derived from an EMBL/GenBank/DDBJ whole genome shotgun (WGS) entry which is preliminary data.</text>
</comment>
<reference evidence="5 6" key="1">
    <citation type="journal article" date="2010" name="Int. J. Syst. Evol. Microbiol.">
        <title>Bacillus horneckiae sp. nov., isolated from a spacecraft-assembly clean room.</title>
        <authorList>
            <person name="Vaishampayan P."/>
            <person name="Probst A."/>
            <person name="Krishnamurthi S."/>
            <person name="Ghosh S."/>
            <person name="Osman S."/>
            <person name="McDowall A."/>
            <person name="Ruckmani A."/>
            <person name="Mayilraj S."/>
            <person name="Venkateswaran K."/>
        </authorList>
    </citation>
    <scope>NUCLEOTIDE SEQUENCE [LARGE SCALE GENOMIC DNA]</scope>
    <source>
        <strain evidence="6">1PO1SC</strain>
    </source>
</reference>
<accession>A0A2N0ZJQ3</accession>
<dbReference type="Gene3D" id="3.40.50.300">
    <property type="entry name" value="P-loop containing nucleotide triphosphate hydrolases"/>
    <property type="match status" value="1"/>
</dbReference>
<name>A0A2N0ZJQ3_9BACI</name>
<evidence type="ECO:0000256" key="1">
    <source>
        <dbReference type="ARBA" id="ARBA00022448"/>
    </source>
</evidence>
<dbReference type="EMBL" id="PISD01000013">
    <property type="protein sequence ID" value="PKG29747.1"/>
    <property type="molecule type" value="Genomic_DNA"/>
</dbReference>
<dbReference type="SMART" id="SM00382">
    <property type="entry name" value="AAA"/>
    <property type="match status" value="1"/>
</dbReference>
<dbReference type="PROSITE" id="PS50893">
    <property type="entry name" value="ABC_TRANSPORTER_2"/>
    <property type="match status" value="1"/>
</dbReference>
<dbReference type="SUPFAM" id="SSF52540">
    <property type="entry name" value="P-loop containing nucleoside triphosphate hydrolases"/>
    <property type="match status" value="1"/>
</dbReference>
<dbReference type="Pfam" id="PF00005">
    <property type="entry name" value="ABC_tran"/>
    <property type="match status" value="1"/>
</dbReference>
<dbReference type="CDD" id="cd03230">
    <property type="entry name" value="ABC_DR_subfamily_A"/>
    <property type="match status" value="1"/>
</dbReference>
<dbReference type="InterPro" id="IPR003439">
    <property type="entry name" value="ABC_transporter-like_ATP-bd"/>
</dbReference>
<dbReference type="InterPro" id="IPR027417">
    <property type="entry name" value="P-loop_NTPase"/>
</dbReference>
<protein>
    <submittedName>
        <fullName evidence="5">ABC transporter ATP-binding protein</fullName>
    </submittedName>
</protein>
<keyword evidence="6" id="KW-1185">Reference proteome</keyword>
<dbReference type="InterPro" id="IPR051782">
    <property type="entry name" value="ABC_Transporter_VariousFunc"/>
</dbReference>
<dbReference type="Proteomes" id="UP000233343">
    <property type="component" value="Unassembled WGS sequence"/>
</dbReference>
<evidence type="ECO:0000313" key="5">
    <source>
        <dbReference type="EMBL" id="PKG29747.1"/>
    </source>
</evidence>
<dbReference type="PANTHER" id="PTHR42939:SF3">
    <property type="entry name" value="ABC TRANSPORTER ATP-BINDING COMPONENT"/>
    <property type="match status" value="1"/>
</dbReference>
<evidence type="ECO:0000259" key="4">
    <source>
        <dbReference type="PROSITE" id="PS50893"/>
    </source>
</evidence>
<keyword evidence="1" id="KW-0813">Transport</keyword>
<gene>
    <name evidence="5" type="ORF">CWS20_07735</name>
</gene>
<keyword evidence="3 5" id="KW-0067">ATP-binding</keyword>
<organism evidence="5 6">
    <name type="scientific">Cytobacillus horneckiae</name>
    <dbReference type="NCBI Taxonomy" id="549687"/>
    <lineage>
        <taxon>Bacteria</taxon>
        <taxon>Bacillati</taxon>
        <taxon>Bacillota</taxon>
        <taxon>Bacilli</taxon>
        <taxon>Bacillales</taxon>
        <taxon>Bacillaceae</taxon>
        <taxon>Cytobacillus</taxon>
    </lineage>
</organism>
<evidence type="ECO:0000256" key="2">
    <source>
        <dbReference type="ARBA" id="ARBA00022741"/>
    </source>
</evidence>
<dbReference type="GO" id="GO:0005524">
    <property type="term" value="F:ATP binding"/>
    <property type="evidence" value="ECO:0007669"/>
    <property type="project" value="UniProtKB-KW"/>
</dbReference>
<keyword evidence="2" id="KW-0547">Nucleotide-binding</keyword>
<proteinExistence type="predicted"/>
<dbReference type="InterPro" id="IPR003593">
    <property type="entry name" value="AAA+_ATPase"/>
</dbReference>
<dbReference type="AlphaFoldDB" id="A0A2N0ZJQ3"/>
<dbReference type="GO" id="GO:0016887">
    <property type="term" value="F:ATP hydrolysis activity"/>
    <property type="evidence" value="ECO:0007669"/>
    <property type="project" value="InterPro"/>
</dbReference>
<dbReference type="PANTHER" id="PTHR42939">
    <property type="entry name" value="ABC TRANSPORTER ATP-BINDING PROTEIN ALBC-RELATED"/>
    <property type="match status" value="1"/>
</dbReference>
<evidence type="ECO:0000256" key="3">
    <source>
        <dbReference type="ARBA" id="ARBA00022840"/>
    </source>
</evidence>
<feature type="domain" description="ABC transporter" evidence="4">
    <location>
        <begin position="2"/>
        <end position="230"/>
    </location>
</feature>
<sequence>MESWIKVNQMEKNMNDFKMGPIELEFESGMIHVIVGGNGSGKSTLFKQIMNLVTFDAGSIEVFGSNVAGEDEGWKKRIAYQPQTLVGCDEFTGRQLMQLISPLYPNWNQSLFDDIARSLSVPLNKKFGKLSQGVQQKLAIALTLARDTDILLLDEPTSHMDIPAKSRVMDLFVEWMERGEKLIILSSHQTEDIRKLADYLLFMSNGKLHGKFVKDELVSSFKKYWLEKELSSQIKLPGEIDRKNNRLIVTNDAEKAEAYLLSHKIGWIEAESLEMDEVISYMVVNKNGGVL</sequence>